<evidence type="ECO:0000256" key="7">
    <source>
        <dbReference type="SAM" id="Phobius"/>
    </source>
</evidence>
<evidence type="ECO:0000313" key="9">
    <source>
        <dbReference type="Proteomes" id="UP000827092"/>
    </source>
</evidence>
<evidence type="ECO:0000256" key="1">
    <source>
        <dbReference type="ARBA" id="ARBA00004370"/>
    </source>
</evidence>
<keyword evidence="4 7" id="KW-0472">Membrane</keyword>
<feature type="region of interest" description="Disordered" evidence="6">
    <location>
        <begin position="696"/>
        <end position="770"/>
    </location>
</feature>
<feature type="region of interest" description="Disordered" evidence="6">
    <location>
        <begin position="1096"/>
        <end position="1226"/>
    </location>
</feature>
<dbReference type="Proteomes" id="UP000827092">
    <property type="component" value="Unassembled WGS sequence"/>
</dbReference>
<dbReference type="GO" id="GO:0005254">
    <property type="term" value="F:chloride channel activity"/>
    <property type="evidence" value="ECO:0007669"/>
    <property type="project" value="InterPro"/>
</dbReference>
<feature type="region of interest" description="Disordered" evidence="6">
    <location>
        <begin position="1"/>
        <end position="36"/>
    </location>
</feature>
<organism evidence="8 9">
    <name type="scientific">Oedothorax gibbosus</name>
    <dbReference type="NCBI Taxonomy" id="931172"/>
    <lineage>
        <taxon>Eukaryota</taxon>
        <taxon>Metazoa</taxon>
        <taxon>Ecdysozoa</taxon>
        <taxon>Arthropoda</taxon>
        <taxon>Chelicerata</taxon>
        <taxon>Arachnida</taxon>
        <taxon>Araneae</taxon>
        <taxon>Araneomorphae</taxon>
        <taxon>Entelegynae</taxon>
        <taxon>Araneoidea</taxon>
        <taxon>Linyphiidae</taxon>
        <taxon>Erigoninae</taxon>
        <taxon>Oedothorax</taxon>
    </lineage>
</organism>
<dbReference type="InterPro" id="IPR021134">
    <property type="entry name" value="Bestrophin-like"/>
</dbReference>
<feature type="region of interest" description="Disordered" evidence="6">
    <location>
        <begin position="792"/>
        <end position="943"/>
    </location>
</feature>
<dbReference type="PANTHER" id="PTHR10736:SF0">
    <property type="entry name" value="BESTROPHIN HOMOLOG"/>
    <property type="match status" value="1"/>
</dbReference>
<feature type="compositionally biased region" description="Polar residues" evidence="6">
    <location>
        <begin position="819"/>
        <end position="848"/>
    </location>
</feature>
<evidence type="ECO:0000256" key="3">
    <source>
        <dbReference type="ARBA" id="ARBA00022989"/>
    </source>
</evidence>
<feature type="compositionally biased region" description="Basic and acidic residues" evidence="6">
    <location>
        <begin position="1"/>
        <end position="16"/>
    </location>
</feature>
<evidence type="ECO:0000313" key="8">
    <source>
        <dbReference type="EMBL" id="KAG8187510.1"/>
    </source>
</evidence>
<keyword evidence="2 7" id="KW-0812">Transmembrane</keyword>
<keyword evidence="9" id="KW-1185">Reference proteome</keyword>
<dbReference type="EMBL" id="JAFNEN010000270">
    <property type="protein sequence ID" value="KAG8187510.1"/>
    <property type="molecule type" value="Genomic_DNA"/>
</dbReference>
<feature type="compositionally biased region" description="Polar residues" evidence="6">
    <location>
        <begin position="1107"/>
        <end position="1117"/>
    </location>
</feature>
<comment type="similarity">
    <text evidence="5">Belongs to the anion channel-forming bestrophin (TC 1.A.46) family. Calcium-sensitive chloride channel subfamily.</text>
</comment>
<accession>A0AAV6UTC6</accession>
<feature type="compositionally biased region" description="Low complexity" evidence="6">
    <location>
        <begin position="704"/>
        <end position="723"/>
    </location>
</feature>
<feature type="compositionally biased region" description="Polar residues" evidence="6">
    <location>
        <begin position="1025"/>
        <end position="1039"/>
    </location>
</feature>
<evidence type="ECO:0000256" key="5">
    <source>
        <dbReference type="ARBA" id="ARBA00034769"/>
    </source>
</evidence>
<feature type="transmembrane region" description="Helical" evidence="7">
    <location>
        <begin position="73"/>
        <end position="95"/>
    </location>
</feature>
<gene>
    <name evidence="8" type="ORF">JTE90_022903</name>
</gene>
<feature type="compositionally biased region" description="Basic and acidic residues" evidence="6">
    <location>
        <begin position="1010"/>
        <end position="1024"/>
    </location>
</feature>
<name>A0AAV6UTC6_9ARAC</name>
<feature type="compositionally biased region" description="Pro residues" evidence="6">
    <location>
        <begin position="1055"/>
        <end position="1069"/>
    </location>
</feature>
<evidence type="ECO:0000256" key="4">
    <source>
        <dbReference type="ARBA" id="ARBA00023136"/>
    </source>
</evidence>
<feature type="compositionally biased region" description="Basic and acidic residues" evidence="6">
    <location>
        <begin position="1193"/>
        <end position="1214"/>
    </location>
</feature>
<feature type="compositionally biased region" description="Basic and acidic residues" evidence="6">
    <location>
        <begin position="851"/>
        <end position="889"/>
    </location>
</feature>
<comment type="caution">
    <text evidence="8">The sequence shown here is derived from an EMBL/GenBank/DDBJ whole genome shotgun (WGS) entry which is preliminary data.</text>
</comment>
<feature type="compositionally biased region" description="Basic and acidic residues" evidence="6">
    <location>
        <begin position="929"/>
        <end position="943"/>
    </location>
</feature>
<comment type="subcellular location">
    <subcellularLocation>
        <location evidence="1">Membrane</location>
    </subcellularLocation>
</comment>
<feature type="compositionally biased region" description="Basic residues" evidence="6">
    <location>
        <begin position="1215"/>
        <end position="1226"/>
    </location>
</feature>
<dbReference type="GO" id="GO:0016020">
    <property type="term" value="C:membrane"/>
    <property type="evidence" value="ECO:0007669"/>
    <property type="project" value="UniProtKB-SubCell"/>
</dbReference>
<evidence type="ECO:0008006" key="10">
    <source>
        <dbReference type="Google" id="ProtNLM"/>
    </source>
</evidence>
<evidence type="ECO:0000256" key="2">
    <source>
        <dbReference type="ARBA" id="ARBA00022692"/>
    </source>
</evidence>
<feature type="compositionally biased region" description="Basic residues" evidence="6">
    <location>
        <begin position="724"/>
        <end position="742"/>
    </location>
</feature>
<feature type="transmembrane region" description="Helical" evidence="7">
    <location>
        <begin position="318"/>
        <end position="335"/>
    </location>
</feature>
<dbReference type="InterPro" id="IPR000615">
    <property type="entry name" value="Bestrophin"/>
</dbReference>
<feature type="compositionally biased region" description="Polar residues" evidence="6">
    <location>
        <begin position="955"/>
        <end position="973"/>
    </location>
</feature>
<feature type="compositionally biased region" description="Low complexity" evidence="6">
    <location>
        <begin position="799"/>
        <end position="818"/>
    </location>
</feature>
<feature type="compositionally biased region" description="Polar residues" evidence="6">
    <location>
        <begin position="996"/>
        <end position="1009"/>
    </location>
</feature>
<keyword evidence="3 7" id="KW-1133">Transmembrane helix</keyword>
<feature type="transmembrane region" description="Helical" evidence="7">
    <location>
        <begin position="107"/>
        <end position="129"/>
    </location>
</feature>
<feature type="transmembrane region" description="Helical" evidence="7">
    <location>
        <begin position="277"/>
        <end position="297"/>
    </location>
</feature>
<sequence length="1226" mass="137788">MDRSLVSRGEASKEVEATEAGKIAPPPQSTGGSEAAEVEEEDMTVSYQYDVASSASGGFIRLLFRWKGSVWKVVYREMLIFTLCYIALTILYNFALTDMQQKIFEKVVFFCSTFMDLIPLSFMLGFYVSFIAARWWSQFIAIPWPDKLMNIVAMYIPGLDESSRVVRRTLMRYLNLSLVLVLRSISMAVKRRFPTKEHLIEAGFMTKTELEMFQSVPSTEFNTFWIPCTWFINVLREARQECRITDSNGLKLIMEELNEFRSKCGLLWGYDWISIPLVYTQVVTMATYAFYVACMFGRQNVNIISEKPSSPEVHRYDFYIPIFTVLQLMFYMGLLKVAEQLINPFGDDDEDFELNWIIDRHMKVSYLGVDTLNGTPPPLVRDTYYDELDVKIPYTEASKGYKKKTYRGSVAYMQVPMEQQGMVLPDMSEEEDDGETMSDAMGHRRPSMYSLFQSHRGSNCKGMSPSVSFSKLDTGSVSSVDSEWKRSLPDLSKNASGTLGYNEDDPPTVEMATAEDDEIILQEVIVEKNNIGFPTVARSDNLQIPGTDGYAGPEKQTSKFRSRIRSLSPKIAPKFPREKLKSMFRKRKLSTALMFHKLKGVRFSRDTKETGESENESLLNVEQGPIEVSITLSTPELTEIEKETGVHPYYFTQQAIISGKQLVTGRALTIRQASLTRSESEEENISKRLKVMKPIPRSRSLPILQQSDSSGSDSVVTTSLKKMTTVKKVKAAAHRHKRKKKSPPLETRRGSTAQQVHIDPQGIECISDTDLSTRRNTLPQITVTIHDRKTPDHLDLALSPTHSSQSSRRSSDSVARGSTASITSKSVTSPPYTKASDTSTPENTTTFAKPSDLHSKQKKDTTLPPKAKEVLKKDKEKISPEKTATEEPPKLPPRMPIPGVKVIIPEKTAQEDTQELSQSKPKNKLTHQTKFEEPAASKDEPIKQHEIVSLKPGFSQTVSELPSHSTPQKTLIPQTKFEVPTTSKDEPIKQPLLVTEPSQTIIELSSPETSVKKATAEKLPELHSKASTTPSKPVSFETTTWKEEAAKKSQLRRNSPPPPKTSYSPPPMRPESLLLAKAPDLFMKRGSISGKKIAGIQLAPKIPTPESPTADSPSPFQTERIHLLPSKPSVKQSKPSSPTTTDIPGPSKDVRAYPKPVLKTSQSLRQPQTQETTPTQVPRTKADTIVKIYDSQEDLRRVEEEKKSETTRPPDAPKRHIQRQSSRAKK</sequence>
<dbReference type="AlphaFoldDB" id="A0AAV6UTC6"/>
<evidence type="ECO:0000256" key="6">
    <source>
        <dbReference type="SAM" id="MobiDB-lite"/>
    </source>
</evidence>
<dbReference type="Pfam" id="PF01062">
    <property type="entry name" value="Bestrophin"/>
    <property type="match status" value="1"/>
</dbReference>
<reference evidence="8 9" key="1">
    <citation type="journal article" date="2022" name="Nat. Ecol. Evol.">
        <title>A masculinizing supergene underlies an exaggerated male reproductive morph in a spider.</title>
        <authorList>
            <person name="Hendrickx F."/>
            <person name="De Corte Z."/>
            <person name="Sonet G."/>
            <person name="Van Belleghem S.M."/>
            <person name="Kostlbacher S."/>
            <person name="Vangestel C."/>
        </authorList>
    </citation>
    <scope>NUCLEOTIDE SEQUENCE [LARGE SCALE GENOMIC DNA]</scope>
    <source>
        <strain evidence="8">W744_W776</strain>
    </source>
</reference>
<feature type="region of interest" description="Disordered" evidence="6">
    <location>
        <begin position="955"/>
        <end position="1077"/>
    </location>
</feature>
<protein>
    <recommendedName>
        <fullName evidence="10">Bestrophin homolog</fullName>
    </recommendedName>
</protein>
<feature type="compositionally biased region" description="Low complexity" evidence="6">
    <location>
        <begin position="1166"/>
        <end position="1176"/>
    </location>
</feature>
<dbReference type="PANTHER" id="PTHR10736">
    <property type="entry name" value="BESTROPHIN"/>
    <property type="match status" value="1"/>
</dbReference>
<proteinExistence type="inferred from homology"/>
<feature type="compositionally biased region" description="Low complexity" evidence="6">
    <location>
        <begin position="1125"/>
        <end position="1141"/>
    </location>
</feature>